<evidence type="ECO:0000313" key="2">
    <source>
        <dbReference type="EMBL" id="KAK2649292.1"/>
    </source>
</evidence>
<dbReference type="GO" id="GO:0003676">
    <property type="term" value="F:nucleic acid binding"/>
    <property type="evidence" value="ECO:0007669"/>
    <property type="project" value="InterPro"/>
</dbReference>
<comment type="caution">
    <text evidence="2">The sequence shown here is derived from an EMBL/GenBank/DDBJ whole genome shotgun (WGS) entry which is preliminary data.</text>
</comment>
<evidence type="ECO:0000313" key="3">
    <source>
        <dbReference type="Proteomes" id="UP001280121"/>
    </source>
</evidence>
<dbReference type="Proteomes" id="UP001280121">
    <property type="component" value="Unassembled WGS sequence"/>
</dbReference>
<dbReference type="EMBL" id="JANJYI010000005">
    <property type="protein sequence ID" value="KAK2649292.1"/>
    <property type="molecule type" value="Genomic_DNA"/>
</dbReference>
<name>A0AAD9X0N1_9ROSI</name>
<reference evidence="2" key="1">
    <citation type="journal article" date="2023" name="Plant J.">
        <title>Genome sequences and population genomics provide insights into the demographic history, inbreeding, and mutation load of two 'living fossil' tree species of Dipteronia.</title>
        <authorList>
            <person name="Feng Y."/>
            <person name="Comes H.P."/>
            <person name="Chen J."/>
            <person name="Zhu S."/>
            <person name="Lu R."/>
            <person name="Zhang X."/>
            <person name="Li P."/>
            <person name="Qiu J."/>
            <person name="Olsen K.M."/>
            <person name="Qiu Y."/>
        </authorList>
    </citation>
    <scope>NUCLEOTIDE SEQUENCE</scope>
    <source>
        <strain evidence="2">KIB01</strain>
    </source>
</reference>
<protein>
    <recommendedName>
        <fullName evidence="1">RNase H type-1 domain-containing protein</fullName>
    </recommendedName>
</protein>
<dbReference type="GO" id="GO:0004523">
    <property type="term" value="F:RNA-DNA hybrid ribonuclease activity"/>
    <property type="evidence" value="ECO:0007669"/>
    <property type="project" value="InterPro"/>
</dbReference>
<organism evidence="2 3">
    <name type="scientific">Dipteronia dyeriana</name>
    <dbReference type="NCBI Taxonomy" id="168575"/>
    <lineage>
        <taxon>Eukaryota</taxon>
        <taxon>Viridiplantae</taxon>
        <taxon>Streptophyta</taxon>
        <taxon>Embryophyta</taxon>
        <taxon>Tracheophyta</taxon>
        <taxon>Spermatophyta</taxon>
        <taxon>Magnoliopsida</taxon>
        <taxon>eudicotyledons</taxon>
        <taxon>Gunneridae</taxon>
        <taxon>Pentapetalae</taxon>
        <taxon>rosids</taxon>
        <taxon>malvids</taxon>
        <taxon>Sapindales</taxon>
        <taxon>Sapindaceae</taxon>
        <taxon>Hippocastanoideae</taxon>
        <taxon>Acereae</taxon>
        <taxon>Dipteronia</taxon>
    </lineage>
</organism>
<sequence length="181" mass="20304">MYPKSTLHALRCCPTLKKIRARCSFMNNFKVNERMHFMDFMITCKNHLMSAEMELFCMVIWHILLRRNGQGSLKRIHDVVIDASKGKLEIGIIVRDSNGDILTSSVQPVAGLSPAVADPVAIQRGLLFIIEIGWAPYTLISDAQTCSRPSRPINRLNMASRLVTAAKWPKSVSLVGLRIIV</sequence>
<accession>A0AAD9X0N1</accession>
<dbReference type="Pfam" id="PF13456">
    <property type="entry name" value="RVT_3"/>
    <property type="match status" value="1"/>
</dbReference>
<gene>
    <name evidence="2" type="ORF">Ddye_016781</name>
</gene>
<dbReference type="AlphaFoldDB" id="A0AAD9X0N1"/>
<evidence type="ECO:0000259" key="1">
    <source>
        <dbReference type="Pfam" id="PF13456"/>
    </source>
</evidence>
<feature type="domain" description="RNase H type-1" evidence="1">
    <location>
        <begin position="82"/>
        <end position="145"/>
    </location>
</feature>
<proteinExistence type="predicted"/>
<keyword evidence="3" id="KW-1185">Reference proteome</keyword>
<dbReference type="InterPro" id="IPR002156">
    <property type="entry name" value="RNaseH_domain"/>
</dbReference>